<dbReference type="PANTHER" id="PTHR45689:SF14">
    <property type="entry name" value="CYCLIC NUCLEOTIDE-GATED CATION CHANNEL SUBUNIT A-LIKE PROTEIN"/>
    <property type="match status" value="1"/>
</dbReference>
<dbReference type="Pfam" id="PF00027">
    <property type="entry name" value="cNMP_binding"/>
    <property type="match status" value="1"/>
</dbReference>
<feature type="transmembrane region" description="Helical" evidence="1">
    <location>
        <begin position="71"/>
        <end position="94"/>
    </location>
</feature>
<dbReference type="GO" id="GO:0005249">
    <property type="term" value="F:voltage-gated potassium channel activity"/>
    <property type="evidence" value="ECO:0007669"/>
    <property type="project" value="TreeGrafter"/>
</dbReference>
<dbReference type="PANTHER" id="PTHR45689">
    <property type="entry name" value="I[[H]] CHANNEL, ISOFORM E"/>
    <property type="match status" value="1"/>
</dbReference>
<keyword evidence="1" id="KW-0472">Membrane</keyword>
<proteinExistence type="predicted"/>
<evidence type="ECO:0000313" key="4">
    <source>
        <dbReference type="Proteomes" id="UP001159042"/>
    </source>
</evidence>
<dbReference type="EMBL" id="JANEYG010000041">
    <property type="protein sequence ID" value="KAJ8916637.1"/>
    <property type="molecule type" value="Genomic_DNA"/>
</dbReference>
<dbReference type="InterPro" id="IPR051413">
    <property type="entry name" value="K/Na_HCN_channel"/>
</dbReference>
<dbReference type="GO" id="GO:0098855">
    <property type="term" value="C:HCN channel complex"/>
    <property type="evidence" value="ECO:0007669"/>
    <property type="project" value="TreeGrafter"/>
</dbReference>
<sequence>MTEVHKCTLRHKDSGGMPKLAPNASFRERLARSMRELINVNPKNFSCRWYFHNQSVAKAEQRRHIHSRYNYIIHPFSTLKSFVDVMFFMVWSLQLFFDPIFENMTTRNSAFDKLNNYICFPIQISVITSFFFMGYVDRRENEIVIEHKRIVLKYLKTYFVIDLISTELFHILLRVVSRFGFDESQLNWMDYVNVCCLYLRLGTLLRYLDDIGRMLKVPKKMRRSVYHIVRTYMWLHNLSCLLYFIPHVIYDDDWPEDSWLVVAQVHPTHDAGILKIYAECLLMTACFFFGASPGKYPVLLFNEQVVLALVAFLGRLYTLYLLADVLRMFGIVGLSESNYERKLAQLKEYMISNRLPRELRTRMITYYECKLQKRFFNETEILNSLSERLRAEIFLHSARSLTSRSKFFRYMSSANIAQLIGIMRLETYAPGDVLFRPGQTTEDIYFISTGTVAFFSNVGDELCHFEDGEVFGLTIDGTGFKHYSAIVLETSELFLIDIDSFFQFIGQFPQAYHYVIELAKDRMYLFRKLKEARSENLNSCLSDLRCGRLLEKRKLRHTEGN</sequence>
<evidence type="ECO:0000259" key="2">
    <source>
        <dbReference type="PROSITE" id="PS50042"/>
    </source>
</evidence>
<dbReference type="InterPro" id="IPR000595">
    <property type="entry name" value="cNMP-bd_dom"/>
</dbReference>
<dbReference type="InterPro" id="IPR014710">
    <property type="entry name" value="RmlC-like_jellyroll"/>
</dbReference>
<feature type="transmembrane region" description="Helical" evidence="1">
    <location>
        <begin position="157"/>
        <end position="176"/>
    </location>
</feature>
<dbReference type="CDD" id="cd00038">
    <property type="entry name" value="CAP_ED"/>
    <property type="match status" value="1"/>
</dbReference>
<name>A0AAV8VQL7_9CUCU</name>
<dbReference type="PROSITE" id="PS50042">
    <property type="entry name" value="CNMP_BINDING_3"/>
    <property type="match status" value="1"/>
</dbReference>
<evidence type="ECO:0000313" key="3">
    <source>
        <dbReference type="EMBL" id="KAJ8916637.1"/>
    </source>
</evidence>
<dbReference type="SMART" id="SM00100">
    <property type="entry name" value="cNMP"/>
    <property type="match status" value="1"/>
</dbReference>
<comment type="caution">
    <text evidence="3">The sequence shown here is derived from an EMBL/GenBank/DDBJ whole genome shotgun (WGS) entry which is preliminary data.</text>
</comment>
<feature type="transmembrane region" description="Helical" evidence="1">
    <location>
        <begin position="229"/>
        <end position="250"/>
    </location>
</feature>
<dbReference type="Gene3D" id="1.10.287.630">
    <property type="entry name" value="Helix hairpin bin"/>
    <property type="match status" value="1"/>
</dbReference>
<organism evidence="3 4">
    <name type="scientific">Exocentrus adspersus</name>
    <dbReference type="NCBI Taxonomy" id="1586481"/>
    <lineage>
        <taxon>Eukaryota</taxon>
        <taxon>Metazoa</taxon>
        <taxon>Ecdysozoa</taxon>
        <taxon>Arthropoda</taxon>
        <taxon>Hexapoda</taxon>
        <taxon>Insecta</taxon>
        <taxon>Pterygota</taxon>
        <taxon>Neoptera</taxon>
        <taxon>Endopterygota</taxon>
        <taxon>Coleoptera</taxon>
        <taxon>Polyphaga</taxon>
        <taxon>Cucujiformia</taxon>
        <taxon>Chrysomeloidea</taxon>
        <taxon>Cerambycidae</taxon>
        <taxon>Lamiinae</taxon>
        <taxon>Acanthocinini</taxon>
        <taxon>Exocentrus</taxon>
    </lineage>
</organism>
<dbReference type="Proteomes" id="UP001159042">
    <property type="component" value="Unassembled WGS sequence"/>
</dbReference>
<feature type="transmembrane region" description="Helical" evidence="1">
    <location>
        <begin position="305"/>
        <end position="323"/>
    </location>
</feature>
<protein>
    <recommendedName>
        <fullName evidence="2">Cyclic nucleotide-binding domain-containing protein</fullName>
    </recommendedName>
</protein>
<dbReference type="AlphaFoldDB" id="A0AAV8VQL7"/>
<keyword evidence="4" id="KW-1185">Reference proteome</keyword>
<dbReference type="GO" id="GO:0035725">
    <property type="term" value="P:sodium ion transmembrane transport"/>
    <property type="evidence" value="ECO:0007669"/>
    <property type="project" value="TreeGrafter"/>
</dbReference>
<gene>
    <name evidence="3" type="ORF">NQ315_000282</name>
</gene>
<evidence type="ECO:0000256" key="1">
    <source>
        <dbReference type="SAM" id="Phobius"/>
    </source>
</evidence>
<dbReference type="Gene3D" id="2.60.120.10">
    <property type="entry name" value="Jelly Rolls"/>
    <property type="match status" value="1"/>
</dbReference>
<feature type="transmembrane region" description="Helical" evidence="1">
    <location>
        <begin position="114"/>
        <end position="136"/>
    </location>
</feature>
<dbReference type="SUPFAM" id="SSF51206">
    <property type="entry name" value="cAMP-binding domain-like"/>
    <property type="match status" value="1"/>
</dbReference>
<dbReference type="InterPro" id="IPR018490">
    <property type="entry name" value="cNMP-bd_dom_sf"/>
</dbReference>
<keyword evidence="1" id="KW-0812">Transmembrane</keyword>
<dbReference type="GO" id="GO:0003254">
    <property type="term" value="P:regulation of membrane depolarization"/>
    <property type="evidence" value="ECO:0007669"/>
    <property type="project" value="TreeGrafter"/>
</dbReference>
<feature type="transmembrane region" description="Helical" evidence="1">
    <location>
        <begin position="188"/>
        <end position="208"/>
    </location>
</feature>
<accession>A0AAV8VQL7</accession>
<keyword evidence="1" id="KW-1133">Transmembrane helix</keyword>
<reference evidence="3 4" key="1">
    <citation type="journal article" date="2023" name="Insect Mol. Biol.">
        <title>Genome sequencing provides insights into the evolution of gene families encoding plant cell wall-degrading enzymes in longhorned beetles.</title>
        <authorList>
            <person name="Shin N.R."/>
            <person name="Okamura Y."/>
            <person name="Kirsch R."/>
            <person name="Pauchet Y."/>
        </authorList>
    </citation>
    <scope>NUCLEOTIDE SEQUENCE [LARGE SCALE GENOMIC DNA]</scope>
    <source>
        <strain evidence="3">EAD_L_NR</strain>
    </source>
</reference>
<feature type="domain" description="Cyclic nucleotide-binding" evidence="2">
    <location>
        <begin position="407"/>
        <end position="506"/>
    </location>
</feature>